<keyword evidence="2" id="KW-0547">Nucleotide-binding</keyword>
<evidence type="ECO:0000256" key="3">
    <source>
        <dbReference type="ARBA" id="ARBA00022801"/>
    </source>
</evidence>
<evidence type="ECO:0000256" key="1">
    <source>
        <dbReference type="ARBA" id="ARBA00004370"/>
    </source>
</evidence>
<reference evidence="7 10" key="2">
    <citation type="submission" date="2019-02" db="EMBL/GenBank/DDBJ databases">
        <title>Complete genome sequence of Desulfobacter hydrogenophilus AcRS1.</title>
        <authorList>
            <person name="Marietou A."/>
            <person name="Lund M.B."/>
            <person name="Marshall I.P.G."/>
            <person name="Schreiber L."/>
            <person name="Jorgensen B."/>
        </authorList>
    </citation>
    <scope>NUCLEOTIDE SEQUENCE [LARGE SCALE GENOMIC DNA]</scope>
    <source>
        <strain evidence="7 10">AcRS1</strain>
    </source>
</reference>
<dbReference type="SUPFAM" id="SSF52540">
    <property type="entry name" value="P-loop containing nucleoside triphosphate hydrolases"/>
    <property type="match status" value="1"/>
</dbReference>
<dbReference type="Proteomes" id="UP000293902">
    <property type="component" value="Chromosome"/>
</dbReference>
<evidence type="ECO:0000313" key="10">
    <source>
        <dbReference type="Proteomes" id="UP000293902"/>
    </source>
</evidence>
<dbReference type="Proteomes" id="UP000248798">
    <property type="component" value="Unassembled WGS sequence"/>
</dbReference>
<evidence type="ECO:0000259" key="6">
    <source>
        <dbReference type="Pfam" id="PF00350"/>
    </source>
</evidence>
<dbReference type="EMBL" id="CP036313">
    <property type="protein sequence ID" value="QBH14049.1"/>
    <property type="molecule type" value="Genomic_DNA"/>
</dbReference>
<dbReference type="InterPro" id="IPR045063">
    <property type="entry name" value="Dynamin_N"/>
</dbReference>
<dbReference type="GO" id="GO:0016020">
    <property type="term" value="C:membrane"/>
    <property type="evidence" value="ECO:0007669"/>
    <property type="project" value="UniProtKB-SubCell"/>
</dbReference>
<protein>
    <submittedName>
        <fullName evidence="8">Dynamin family protein</fullName>
    </submittedName>
</protein>
<evidence type="ECO:0000313" key="7">
    <source>
        <dbReference type="EMBL" id="QBH14049.1"/>
    </source>
</evidence>
<reference evidence="8 9" key="1">
    <citation type="submission" date="2018-06" db="EMBL/GenBank/DDBJ databases">
        <title>Complete Genome Sequence of Desulfobacter hydrogenophilus (DSM3380).</title>
        <authorList>
            <person name="Marietou A."/>
            <person name="Schreiber L."/>
            <person name="Marshall I."/>
            <person name="Jorgensen B."/>
        </authorList>
    </citation>
    <scope>NUCLEOTIDE SEQUENCE [LARGE SCALE GENOMIC DNA]</scope>
    <source>
        <strain evidence="8 9">DSM 3380</strain>
    </source>
</reference>
<dbReference type="RefSeq" id="WP_111957176.1">
    <property type="nucleotide sequence ID" value="NZ_CP036313.1"/>
</dbReference>
<dbReference type="GO" id="GO:0003924">
    <property type="term" value="F:GTPase activity"/>
    <property type="evidence" value="ECO:0007669"/>
    <property type="project" value="InterPro"/>
</dbReference>
<keyword evidence="4" id="KW-0342">GTP-binding</keyword>
<keyword evidence="3" id="KW-0378">Hydrolase</keyword>
<dbReference type="GO" id="GO:0005525">
    <property type="term" value="F:GTP binding"/>
    <property type="evidence" value="ECO:0007669"/>
    <property type="project" value="UniProtKB-KW"/>
</dbReference>
<evidence type="ECO:0000256" key="4">
    <source>
        <dbReference type="ARBA" id="ARBA00023134"/>
    </source>
</evidence>
<name>A0A328FAD9_9BACT</name>
<feature type="domain" description="Dynamin N-terminal" evidence="6">
    <location>
        <begin position="55"/>
        <end position="276"/>
    </location>
</feature>
<keyword evidence="10" id="KW-1185">Reference proteome</keyword>
<evidence type="ECO:0000313" key="9">
    <source>
        <dbReference type="Proteomes" id="UP000248798"/>
    </source>
</evidence>
<dbReference type="PANTHER" id="PTHR10465">
    <property type="entry name" value="TRANSMEMBRANE GTPASE FZO1"/>
    <property type="match status" value="1"/>
</dbReference>
<dbReference type="OrthoDB" id="5409226at2"/>
<gene>
    <name evidence="8" type="ORF">DO021_12565</name>
    <name evidence="7" type="ORF">EYB58_14625</name>
</gene>
<dbReference type="InterPro" id="IPR027417">
    <property type="entry name" value="P-loop_NTPase"/>
</dbReference>
<sequence length="747" mass="85631">MTLYPQESIENLVTDILSVIDNLTTVSNHSDKSLVESRQLCSKIPSYIREGVLRVAVVGVIKSGKSTFINAFSGRELVQRGAGVVTSITTRIRKGKKNRAIIYLKSWDDINSEIESCLEMFPGQDESPPFDIRRTQDRQQLRRIFDTIVSSFPITSQGLRPEALVIRNALDGYKQCLDVIGSDEQTISFDAKSFNSHKQFTADSAKAFYVKDVCLEVYGKSIHPNVEIADCQGADSTDPAVLEKIFSYLEAANLIVYCISSRTGLRQSDMVFLKRIKRLGLMENILFVFNCDLSEHENLNNLNVIRDRTIAELKLLVPDVSIFSFSALYTLFDALEKRLSSKNKKRLGLWQEDKEMIAFCTKEYSRFFAGFNQLFGASRFNLFYANHIERLKIVTHILDEKIQILFDVLSAGLLDQEKARKRLADLEGNARRLRVIVDNSVTGAVSALRREIESNLKNAFLKDSENITKLVTEFIRKAKIDSQFYREGVNATGFKQILYMMFQDFKRELDLFILEQVTPELKQLVGIQEERIESYFKSLLDSYRIDYVTMGAPGDRGDGRVSLEMIKEEEEYSKAADLENIKKILGLHLPVQIFSPEYTRAMQANAVTDFSFHSLALFVSALVDKHVKFSFTPGLDRAASRIKKRTLSIMQRQIKAYHSSLKQDYFFPLIDAVTRDFKDKILQRFTMYETLNKDMDALFCLKQEEKNRHLVMIKKAKNDIIRIRALLDEFNMDFETDPFECAVEPSL</sequence>
<organism evidence="8 9">
    <name type="scientific">Desulfobacter hydrogenophilus</name>
    <dbReference type="NCBI Taxonomy" id="2291"/>
    <lineage>
        <taxon>Bacteria</taxon>
        <taxon>Pseudomonadati</taxon>
        <taxon>Thermodesulfobacteriota</taxon>
        <taxon>Desulfobacteria</taxon>
        <taxon>Desulfobacterales</taxon>
        <taxon>Desulfobacteraceae</taxon>
        <taxon>Desulfobacter</taxon>
    </lineage>
</organism>
<dbReference type="Pfam" id="PF00350">
    <property type="entry name" value="Dynamin_N"/>
    <property type="match status" value="1"/>
</dbReference>
<evidence type="ECO:0000256" key="5">
    <source>
        <dbReference type="ARBA" id="ARBA00023136"/>
    </source>
</evidence>
<dbReference type="PANTHER" id="PTHR10465:SF0">
    <property type="entry name" value="SARCALUMENIN"/>
    <property type="match status" value="1"/>
</dbReference>
<dbReference type="AlphaFoldDB" id="A0A328FAD9"/>
<dbReference type="EMBL" id="QLNI01000024">
    <property type="protein sequence ID" value="RAM01611.1"/>
    <property type="molecule type" value="Genomic_DNA"/>
</dbReference>
<dbReference type="Gene3D" id="3.40.50.300">
    <property type="entry name" value="P-loop containing nucleotide triphosphate hydrolases"/>
    <property type="match status" value="2"/>
</dbReference>
<comment type="subcellular location">
    <subcellularLocation>
        <location evidence="1">Membrane</location>
    </subcellularLocation>
</comment>
<evidence type="ECO:0000313" key="8">
    <source>
        <dbReference type="EMBL" id="RAM01611.1"/>
    </source>
</evidence>
<accession>A0A328FAD9</accession>
<keyword evidence="5" id="KW-0472">Membrane</keyword>
<dbReference type="InterPro" id="IPR027094">
    <property type="entry name" value="Mitofusin_fam"/>
</dbReference>
<evidence type="ECO:0000256" key="2">
    <source>
        <dbReference type="ARBA" id="ARBA00022741"/>
    </source>
</evidence>
<proteinExistence type="predicted"/>